<dbReference type="PANTHER" id="PTHR36926">
    <property type="entry name" value="COLICIN V PRODUCTION PROTEIN"/>
    <property type="match status" value="1"/>
</dbReference>
<evidence type="ECO:0000256" key="5">
    <source>
        <dbReference type="SAM" id="Phobius"/>
    </source>
</evidence>
<feature type="transmembrane region" description="Helical" evidence="5">
    <location>
        <begin position="102"/>
        <end position="123"/>
    </location>
</feature>
<keyword evidence="3 5" id="KW-1133">Transmembrane helix</keyword>
<keyword evidence="7" id="KW-1185">Reference proteome</keyword>
<evidence type="ECO:0000313" key="6">
    <source>
        <dbReference type="EMBL" id="MDT8998790.1"/>
    </source>
</evidence>
<dbReference type="PANTHER" id="PTHR36926:SF1">
    <property type="entry name" value="COLICIN V PRODUCTION PROTEIN"/>
    <property type="match status" value="1"/>
</dbReference>
<organism evidence="6 7">
    <name type="scientific">Roseateles aquae</name>
    <dbReference type="NCBI Taxonomy" id="3077235"/>
    <lineage>
        <taxon>Bacteria</taxon>
        <taxon>Pseudomonadati</taxon>
        <taxon>Pseudomonadota</taxon>
        <taxon>Betaproteobacteria</taxon>
        <taxon>Burkholderiales</taxon>
        <taxon>Sphaerotilaceae</taxon>
        <taxon>Roseateles</taxon>
    </lineage>
</organism>
<evidence type="ECO:0000256" key="3">
    <source>
        <dbReference type="ARBA" id="ARBA00022989"/>
    </source>
</evidence>
<gene>
    <name evidence="6" type="ORF">RQP53_05875</name>
</gene>
<keyword evidence="4 5" id="KW-0472">Membrane</keyword>
<dbReference type="Proteomes" id="UP001246372">
    <property type="component" value="Unassembled WGS sequence"/>
</dbReference>
<evidence type="ECO:0000256" key="4">
    <source>
        <dbReference type="ARBA" id="ARBA00023136"/>
    </source>
</evidence>
<feature type="transmembrane region" description="Helical" evidence="5">
    <location>
        <begin position="62"/>
        <end position="82"/>
    </location>
</feature>
<reference evidence="6" key="1">
    <citation type="submission" date="2023-09" db="EMBL/GenBank/DDBJ databases">
        <title>Paucibacter sp. APW11 Genome sequencing and assembly.</title>
        <authorList>
            <person name="Kim I."/>
        </authorList>
    </citation>
    <scope>NUCLEOTIDE SEQUENCE</scope>
    <source>
        <strain evidence="6">APW11</strain>
    </source>
</reference>
<keyword evidence="2 5" id="KW-0812">Transmembrane</keyword>
<dbReference type="InterPro" id="IPR003825">
    <property type="entry name" value="Colicin-V_CvpA"/>
</dbReference>
<name>A0ABU3P997_9BURK</name>
<comment type="subcellular location">
    <subcellularLocation>
        <location evidence="1">Membrane</location>
        <topology evidence="1">Multi-pass membrane protein</topology>
    </subcellularLocation>
</comment>
<dbReference type="InterPro" id="IPR052719">
    <property type="entry name" value="CvpA-like"/>
</dbReference>
<proteinExistence type="predicted"/>
<sequence length="164" mass="17577">MAMNWLDLCFIGILLVSVLVGIWRGLLYELLAIAGWLVAYWGAGYLAPALQGWLPEQRLGPGLAHALALVLAFMLILLLWGLAAKLLRALLHATPLSIFDRAAGAAFGALRGLLLALLAVVLVSMTPLSRAEVWTAARTVPLLQAVLHGIEPMLPEAVVKFIPA</sequence>
<dbReference type="EMBL" id="JAVXZY010000002">
    <property type="protein sequence ID" value="MDT8998790.1"/>
    <property type="molecule type" value="Genomic_DNA"/>
</dbReference>
<evidence type="ECO:0000256" key="2">
    <source>
        <dbReference type="ARBA" id="ARBA00022692"/>
    </source>
</evidence>
<protein>
    <submittedName>
        <fullName evidence="6">CvpA family protein</fullName>
    </submittedName>
</protein>
<evidence type="ECO:0000256" key="1">
    <source>
        <dbReference type="ARBA" id="ARBA00004141"/>
    </source>
</evidence>
<dbReference type="Pfam" id="PF02674">
    <property type="entry name" value="Colicin_V"/>
    <property type="match status" value="1"/>
</dbReference>
<feature type="transmembrane region" description="Helical" evidence="5">
    <location>
        <begin position="5"/>
        <end position="24"/>
    </location>
</feature>
<evidence type="ECO:0000313" key="7">
    <source>
        <dbReference type="Proteomes" id="UP001246372"/>
    </source>
</evidence>
<comment type="caution">
    <text evidence="6">The sequence shown here is derived from an EMBL/GenBank/DDBJ whole genome shotgun (WGS) entry which is preliminary data.</text>
</comment>
<feature type="transmembrane region" description="Helical" evidence="5">
    <location>
        <begin position="30"/>
        <end position="50"/>
    </location>
</feature>
<accession>A0ABU3P997</accession>